<organism evidence="8 9">
    <name type="scientific">Methylobacterium oryzae CBMB20</name>
    <dbReference type="NCBI Taxonomy" id="693986"/>
    <lineage>
        <taxon>Bacteria</taxon>
        <taxon>Pseudomonadati</taxon>
        <taxon>Pseudomonadota</taxon>
        <taxon>Alphaproteobacteria</taxon>
        <taxon>Hyphomicrobiales</taxon>
        <taxon>Methylobacteriaceae</taxon>
        <taxon>Methylobacterium</taxon>
    </lineage>
</organism>
<sequence>MTLVDPNPTPLARLLGTTIGATLAERMRGAGVDFRPKTMVRALSGEAGQVRRAHLAGGEVLETDLVIVARGATRDTGWLAAAGLAADAGGLTCDGACRAISIAGEPDPNIYAAGDVARWPNPLYNDRPMTVEHWGNAVDQARHAAANMMAAPSAQQPYRHLPAFWSRQFGLNIKLAGHTAGADALALVQGSRASHRFLAVYVRAGRSIAAVSFDEARWLPAYAEAVAAGARFPPFPDAIDQPRIERLKPGFPAARPPAHRAAPAPEASHV</sequence>
<evidence type="ECO:0000256" key="3">
    <source>
        <dbReference type="ARBA" id="ARBA00022827"/>
    </source>
</evidence>
<dbReference type="EMBL" id="CP003811">
    <property type="protein sequence ID" value="AIQ88287.1"/>
    <property type="molecule type" value="Genomic_DNA"/>
</dbReference>
<evidence type="ECO:0000259" key="7">
    <source>
        <dbReference type="Pfam" id="PF14759"/>
    </source>
</evidence>
<accession>A0A089NLN1</accession>
<dbReference type="Pfam" id="PF07992">
    <property type="entry name" value="Pyr_redox_2"/>
    <property type="match status" value="1"/>
</dbReference>
<evidence type="ECO:0000313" key="9">
    <source>
        <dbReference type="Proteomes" id="UP000029492"/>
    </source>
</evidence>
<keyword evidence="4" id="KW-0560">Oxidoreductase</keyword>
<keyword evidence="3" id="KW-0274">FAD</keyword>
<evidence type="ECO:0000256" key="5">
    <source>
        <dbReference type="SAM" id="MobiDB-lite"/>
    </source>
</evidence>
<dbReference type="InterPro" id="IPR016156">
    <property type="entry name" value="FAD/NAD-linked_Rdtase_dimer_sf"/>
</dbReference>
<evidence type="ECO:0000256" key="2">
    <source>
        <dbReference type="ARBA" id="ARBA00022630"/>
    </source>
</evidence>
<dbReference type="Pfam" id="PF14759">
    <property type="entry name" value="Reductase_C"/>
    <property type="match status" value="1"/>
</dbReference>
<dbReference type="GO" id="GO:0016651">
    <property type="term" value="F:oxidoreductase activity, acting on NAD(P)H"/>
    <property type="evidence" value="ECO:0007669"/>
    <property type="project" value="TreeGrafter"/>
</dbReference>
<dbReference type="SUPFAM" id="SSF51905">
    <property type="entry name" value="FAD/NAD(P)-binding domain"/>
    <property type="match status" value="1"/>
</dbReference>
<evidence type="ECO:0000256" key="1">
    <source>
        <dbReference type="ARBA" id="ARBA00001974"/>
    </source>
</evidence>
<evidence type="ECO:0000259" key="6">
    <source>
        <dbReference type="Pfam" id="PF07992"/>
    </source>
</evidence>
<feature type="domain" description="Reductase C-terminal" evidence="7">
    <location>
        <begin position="164"/>
        <end position="234"/>
    </location>
</feature>
<gene>
    <name evidence="8" type="ORF">MOC_0532</name>
</gene>
<protein>
    <submittedName>
        <fullName evidence="8">FAD-dependent pyridine nucleotide-disulfide oxidoreductase</fullName>
    </submittedName>
</protein>
<dbReference type="SUPFAM" id="SSF55424">
    <property type="entry name" value="FAD/NAD-linked reductases, dimerisation (C-terminal) domain"/>
    <property type="match status" value="1"/>
</dbReference>
<dbReference type="InterPro" id="IPR028202">
    <property type="entry name" value="Reductase_C"/>
</dbReference>
<dbReference type="PANTHER" id="PTHR43557:SF2">
    <property type="entry name" value="RIESKE DOMAIN-CONTAINING PROTEIN-RELATED"/>
    <property type="match status" value="1"/>
</dbReference>
<dbReference type="KEGG" id="mor:MOC_0532"/>
<dbReference type="InterPro" id="IPR023753">
    <property type="entry name" value="FAD/NAD-binding_dom"/>
</dbReference>
<name>A0A089NLN1_9HYPH</name>
<dbReference type="Gene3D" id="3.30.390.30">
    <property type="match status" value="1"/>
</dbReference>
<dbReference type="AlphaFoldDB" id="A0A089NLN1"/>
<dbReference type="InterPro" id="IPR036188">
    <property type="entry name" value="FAD/NAD-bd_sf"/>
</dbReference>
<keyword evidence="2" id="KW-0285">Flavoprotein</keyword>
<feature type="region of interest" description="Disordered" evidence="5">
    <location>
        <begin position="250"/>
        <end position="270"/>
    </location>
</feature>
<dbReference type="HOGENOM" id="CLU_911898_0_0_5"/>
<dbReference type="STRING" id="693986.MOC_0532"/>
<evidence type="ECO:0000256" key="4">
    <source>
        <dbReference type="ARBA" id="ARBA00023002"/>
    </source>
</evidence>
<proteinExistence type="predicted"/>
<comment type="cofactor">
    <cofactor evidence="1">
        <name>FAD</name>
        <dbReference type="ChEBI" id="CHEBI:57692"/>
    </cofactor>
</comment>
<dbReference type="eggNOG" id="COG0446">
    <property type="taxonomic scope" value="Bacteria"/>
</dbReference>
<dbReference type="Gene3D" id="3.50.50.60">
    <property type="entry name" value="FAD/NAD(P)-binding domain"/>
    <property type="match status" value="2"/>
</dbReference>
<dbReference type="Proteomes" id="UP000029492">
    <property type="component" value="Chromosome"/>
</dbReference>
<feature type="domain" description="FAD/NAD(P)-binding" evidence="6">
    <location>
        <begin position="2"/>
        <end position="141"/>
    </location>
</feature>
<dbReference type="PANTHER" id="PTHR43557">
    <property type="entry name" value="APOPTOSIS-INDUCING FACTOR 1"/>
    <property type="match status" value="1"/>
</dbReference>
<feature type="compositionally biased region" description="Low complexity" evidence="5">
    <location>
        <begin position="259"/>
        <end position="270"/>
    </location>
</feature>
<dbReference type="GO" id="GO:0005737">
    <property type="term" value="C:cytoplasm"/>
    <property type="evidence" value="ECO:0007669"/>
    <property type="project" value="TreeGrafter"/>
</dbReference>
<reference evidence="8 9" key="1">
    <citation type="journal article" date="2014" name="PLoS ONE">
        <title>Genome Information of Methylobacterium oryzae, a Plant-Probiotic Methylotroph in the Phyllosphere.</title>
        <authorList>
            <person name="Kwak M.J."/>
            <person name="Jeong H."/>
            <person name="Madhaiyan M."/>
            <person name="Lee Y."/>
            <person name="Sa T.M."/>
            <person name="Oh T.K."/>
            <person name="Kim J.F."/>
        </authorList>
    </citation>
    <scope>NUCLEOTIDE SEQUENCE [LARGE SCALE GENOMIC DNA]</scope>
    <source>
        <strain evidence="8 9">CBMB20</strain>
    </source>
</reference>
<keyword evidence="9" id="KW-1185">Reference proteome</keyword>
<evidence type="ECO:0000313" key="8">
    <source>
        <dbReference type="EMBL" id="AIQ88287.1"/>
    </source>
</evidence>
<dbReference type="InterPro" id="IPR050446">
    <property type="entry name" value="FAD-oxidoreductase/Apoptosis"/>
</dbReference>